<dbReference type="InterPro" id="IPR001867">
    <property type="entry name" value="OmpR/PhoB-type_DNA-bd"/>
</dbReference>
<evidence type="ECO:0000256" key="1">
    <source>
        <dbReference type="ARBA" id="ARBA00009820"/>
    </source>
</evidence>
<organism evidence="6 9">
    <name type="scientific">Pseudoalteromonas fuliginea</name>
    <dbReference type="NCBI Taxonomy" id="1872678"/>
    <lineage>
        <taxon>Bacteria</taxon>
        <taxon>Pseudomonadati</taxon>
        <taxon>Pseudomonadota</taxon>
        <taxon>Gammaproteobacteria</taxon>
        <taxon>Alteromonadales</taxon>
        <taxon>Pseudoalteromonadaceae</taxon>
        <taxon>Pseudoalteromonas</taxon>
    </lineage>
</organism>
<name>A0AB73BC02_9GAMM</name>
<proteinExistence type="inferred from homology"/>
<feature type="domain" description="OmpR/PhoB-type" evidence="5">
    <location>
        <begin position="4"/>
        <end position="104"/>
    </location>
</feature>
<dbReference type="SMART" id="SM00862">
    <property type="entry name" value="Trans_reg_C"/>
    <property type="match status" value="1"/>
</dbReference>
<dbReference type="GO" id="GO:0006355">
    <property type="term" value="P:regulation of DNA-templated transcription"/>
    <property type="evidence" value="ECO:0007669"/>
    <property type="project" value="InterPro"/>
</dbReference>
<sequence>MNVEQPFFLGPYTVLPQEDAILINTKNKQSIQPKVTEVLCYLVLHYPRVVSRAELIEHVWGNNELVGEKALTNTIWQIRQCFKYPNNEICVIETIRKRGYKLLVKPQAVNVEQAPSLSSKNDKSNAIPWLTTLFLITIIIGLLSFYLAPKKAANATVTQITKDPGSELFVSPSPDGKKVIYIWANNAGRHLYLKELAAPQVPPIQLTITNASYSRAVWSLDQQYIYFLSTTASKCFVIKFELISKKETKLATCPVTTGVKYIAMSSDGRTLAFNSKVTGDIEDGIYFLNLNNNQAKPERFSCQDNCAYRERDIAFSPNGEYVAVARRASNTSENIFIVNLKTKAAQQVTFKHNDIEGMTWHKSNDLLVFGSQKADKHSGFILNLKTLKQTPLNISGFGFPSFSADGSLFYQKRRETYYIAGYDLSTSVGTSIYPVIESEFSNKYPTYSEVSQELAYLSNESGYYEVWLSDIYGSNRRQLTNLKKNAKYPLWSNNGKKLVFASAISKSENEIYVYNSVTKKINRLNITLDKFGRPTWHPNNKDLVIRLNVAGKRELYLLDTNTLMTKKVTDNNGRFGYMDSDKILVYVDNKKELYKVDINEPHMPVKLLDRKQFGTRYGWSIHNHEVYFKSGDKAGDSIKRFNIGKKLLTDILYVPTISILDSEPFSMIPLHKKLLFTKSLSEQSNINQLHHPLFN</sequence>
<dbReference type="PANTHER" id="PTHR36842">
    <property type="entry name" value="PROTEIN TOLB HOMOLOG"/>
    <property type="match status" value="1"/>
</dbReference>
<keyword evidence="4" id="KW-0812">Transmembrane</keyword>
<dbReference type="CDD" id="cd00383">
    <property type="entry name" value="trans_reg_C"/>
    <property type="match status" value="1"/>
</dbReference>
<evidence type="ECO:0000256" key="3">
    <source>
        <dbReference type="PROSITE-ProRule" id="PRU01091"/>
    </source>
</evidence>
<comment type="caution">
    <text evidence="6">The sequence shown here is derived from an EMBL/GenBank/DDBJ whole genome shotgun (WGS) entry which is preliminary data.</text>
</comment>
<dbReference type="Pfam" id="PF07676">
    <property type="entry name" value="PD40"/>
    <property type="match status" value="2"/>
</dbReference>
<dbReference type="Gene3D" id="1.10.10.10">
    <property type="entry name" value="Winged helix-like DNA-binding domain superfamily/Winged helix DNA-binding domain"/>
    <property type="match status" value="1"/>
</dbReference>
<keyword evidence="2 3" id="KW-0238">DNA-binding</keyword>
<evidence type="ECO:0000313" key="7">
    <source>
        <dbReference type="EMBL" id="KDC49102.1"/>
    </source>
</evidence>
<keyword evidence="4" id="KW-0472">Membrane</keyword>
<protein>
    <recommendedName>
        <fullName evidence="5">OmpR/PhoB-type domain-containing protein</fullName>
    </recommendedName>
</protein>
<dbReference type="SUPFAM" id="SSF69304">
    <property type="entry name" value="Tricorn protease N-terminal domain"/>
    <property type="match status" value="1"/>
</dbReference>
<dbReference type="GO" id="GO:0003677">
    <property type="term" value="F:DNA binding"/>
    <property type="evidence" value="ECO:0007669"/>
    <property type="project" value="UniProtKB-UniRule"/>
</dbReference>
<gene>
    <name evidence="7" type="ORF">DC53_18370</name>
    <name evidence="6" type="ORF">EU508_18155</name>
</gene>
<dbReference type="EMBL" id="SEUK01000055">
    <property type="protein sequence ID" value="KAA1156855.1"/>
    <property type="molecule type" value="Genomic_DNA"/>
</dbReference>
<feature type="transmembrane region" description="Helical" evidence="4">
    <location>
        <begin position="126"/>
        <end position="148"/>
    </location>
</feature>
<dbReference type="AlphaFoldDB" id="A0AB73BC02"/>
<dbReference type="Proteomes" id="UP000027154">
    <property type="component" value="Unassembled WGS sequence"/>
</dbReference>
<dbReference type="PROSITE" id="PS51755">
    <property type="entry name" value="OMPR_PHOB"/>
    <property type="match status" value="1"/>
</dbReference>
<dbReference type="PANTHER" id="PTHR36842:SF1">
    <property type="entry name" value="PROTEIN TOLB"/>
    <property type="match status" value="1"/>
</dbReference>
<evidence type="ECO:0000313" key="9">
    <source>
        <dbReference type="Proteomes" id="UP000324162"/>
    </source>
</evidence>
<evidence type="ECO:0000256" key="2">
    <source>
        <dbReference type="ARBA" id="ARBA00023125"/>
    </source>
</evidence>
<dbReference type="SUPFAM" id="SSF46894">
    <property type="entry name" value="C-terminal effector domain of the bipartite response regulators"/>
    <property type="match status" value="1"/>
</dbReference>
<reference evidence="6 9" key="2">
    <citation type="submission" date="2019-01" db="EMBL/GenBank/DDBJ databases">
        <title>Genome sequences of marine Pseudoalteromonas species.</title>
        <authorList>
            <person name="Boraston A.B."/>
            <person name="Hehemann J.-H."/>
            <person name="Vickers C.J."/>
            <person name="Salama-Alber O."/>
            <person name="Abe K."/>
            <person name="Hettle A.J."/>
        </authorList>
    </citation>
    <scope>NUCLEOTIDE SEQUENCE [LARGE SCALE GENOMIC DNA]</scope>
    <source>
        <strain evidence="6 9">PS42</strain>
    </source>
</reference>
<dbReference type="Proteomes" id="UP000324162">
    <property type="component" value="Unassembled WGS sequence"/>
</dbReference>
<evidence type="ECO:0000313" key="8">
    <source>
        <dbReference type="Proteomes" id="UP000027154"/>
    </source>
</evidence>
<dbReference type="InterPro" id="IPR016032">
    <property type="entry name" value="Sig_transdc_resp-reg_C-effctor"/>
</dbReference>
<evidence type="ECO:0000313" key="6">
    <source>
        <dbReference type="EMBL" id="KAA1156855.1"/>
    </source>
</evidence>
<evidence type="ECO:0000259" key="5">
    <source>
        <dbReference type="PROSITE" id="PS51755"/>
    </source>
</evidence>
<dbReference type="InterPro" id="IPR036388">
    <property type="entry name" value="WH-like_DNA-bd_sf"/>
</dbReference>
<comment type="similarity">
    <text evidence="1">Belongs to the TolB family.</text>
</comment>
<evidence type="ECO:0000256" key="4">
    <source>
        <dbReference type="SAM" id="Phobius"/>
    </source>
</evidence>
<dbReference type="Pfam" id="PF00486">
    <property type="entry name" value="Trans_reg_C"/>
    <property type="match status" value="1"/>
</dbReference>
<reference evidence="7 8" key="1">
    <citation type="submission" date="2014-04" db="EMBL/GenBank/DDBJ databases">
        <title>Pseudoalteromonas galatheae sp. nov., isolated from a deep-sea polychaete near Canal Concepcion, Chile.</title>
        <authorList>
            <person name="Machado H.R."/>
            <person name="Gram L."/>
            <person name="Vynne N.G."/>
        </authorList>
    </citation>
    <scope>NUCLEOTIDE SEQUENCE [LARGE SCALE GENOMIC DNA]</scope>
    <source>
        <strain evidence="7 8">KMM216</strain>
    </source>
</reference>
<dbReference type="Gene3D" id="2.120.10.30">
    <property type="entry name" value="TolB, C-terminal domain"/>
    <property type="match status" value="3"/>
</dbReference>
<accession>A0AB73BC02</accession>
<dbReference type="InterPro" id="IPR011042">
    <property type="entry name" value="6-blade_b-propeller_TolB-like"/>
</dbReference>
<dbReference type="GO" id="GO:0000160">
    <property type="term" value="P:phosphorelay signal transduction system"/>
    <property type="evidence" value="ECO:0007669"/>
    <property type="project" value="InterPro"/>
</dbReference>
<dbReference type="RefSeq" id="WP_008137513.1">
    <property type="nucleotide sequence ID" value="NZ_JJNZ01000073.1"/>
</dbReference>
<dbReference type="EMBL" id="JJNZ01000073">
    <property type="protein sequence ID" value="KDC49102.1"/>
    <property type="molecule type" value="Genomic_DNA"/>
</dbReference>
<feature type="DNA-binding region" description="OmpR/PhoB-type" evidence="3">
    <location>
        <begin position="4"/>
        <end position="104"/>
    </location>
</feature>
<dbReference type="InterPro" id="IPR011659">
    <property type="entry name" value="WD40"/>
</dbReference>
<keyword evidence="4" id="KW-1133">Transmembrane helix</keyword>
<dbReference type="SUPFAM" id="SSF82171">
    <property type="entry name" value="DPP6 N-terminal domain-like"/>
    <property type="match status" value="1"/>
</dbReference>